<keyword evidence="9" id="KW-0175">Coiled coil</keyword>
<evidence type="ECO:0000256" key="1">
    <source>
        <dbReference type="ARBA" id="ARBA00002412"/>
    </source>
</evidence>
<dbReference type="Pfam" id="PF12921">
    <property type="entry name" value="ATP13"/>
    <property type="match status" value="1"/>
</dbReference>
<keyword evidence="8" id="KW-0496">Mitochondrion</keyword>
<sequence length="525" mass="59815">MRRTSQLQAITKRHISVAVSAPAASLASLASNVETPDLQETPQTVSVEKFMGLVHKPYVANKRVYPQQSSIRITETQAVAGESIREALMNKDFNTLFSYLTDIRKTGDWTSVTEGLARPEISLLLRTLIDGQLKELQTLNSFNNVVERDAIRTAKKSIERIINVIESLQLQLRHSGYEFSPSELERLLEFEALNYRYREASRLITFIESKSACDSVTYHNLKFRVLSNTDPALWKVNKKTLSPAAYRGTLKSGVAFSELLFAFSKSSAKFTPNLQSHKEIIAGFGQSGDLTQVRKHIEQVWGITSHSTTPTRLVPSTSALYPDIQLLTTIANVFGYNKASTEAMNYIINFTSHYKIDTKDNTHIWRVLARMIELEHQSDPTTLATEFNKMWDLMNSLNARFTIGLYNKRFNIFSAAQRLGDLAQDIPLLKEKALEAREVSHKLRIQKVLTKYLKGVALAAYSTMEYEKAVKFVKPFFTKHAVDNVHLKELLDSRKEIVTKVKKSREEFATLQRQYDEEEDEDSLW</sequence>
<organism evidence="10">
    <name type="scientific">Cyberlindnera fabianii</name>
    <name type="common">Yeast</name>
    <name type="synonym">Hansenula fabianii</name>
    <dbReference type="NCBI Taxonomy" id="36022"/>
    <lineage>
        <taxon>Eukaryota</taxon>
        <taxon>Fungi</taxon>
        <taxon>Dikarya</taxon>
        <taxon>Ascomycota</taxon>
        <taxon>Saccharomycotina</taxon>
        <taxon>Saccharomycetes</taxon>
        <taxon>Phaffomycetales</taxon>
        <taxon>Phaffomycetaceae</taxon>
        <taxon>Cyberlindnera</taxon>
    </lineage>
</organism>
<comment type="function">
    <text evidence="1">Required for translation of the mitochondrial OLI1 transcript coding for the mitochondrial ATP synthase subunit 9.</text>
</comment>
<evidence type="ECO:0000256" key="2">
    <source>
        <dbReference type="ARBA" id="ARBA00004173"/>
    </source>
</evidence>
<accession>A0A061B700</accession>
<evidence type="ECO:0000313" key="10">
    <source>
        <dbReference type="EMBL" id="CDR42670.1"/>
    </source>
</evidence>
<dbReference type="PhylomeDB" id="A0A061B700"/>
<comment type="subunit">
    <text evidence="4">Binds to the 5'UTR of the OLI1 mRNA.</text>
</comment>
<reference evidence="10" key="1">
    <citation type="journal article" date="2014" name="Genome Announc.">
        <title>Genome sequence of the yeast Cyberlindnera fabianii (Hansenula fabianii).</title>
        <authorList>
            <person name="Freel K.C."/>
            <person name="Sarilar V."/>
            <person name="Neuveglise C."/>
            <person name="Devillers H."/>
            <person name="Friedrich A."/>
            <person name="Schacherer J."/>
        </authorList>
    </citation>
    <scope>NUCLEOTIDE SEQUENCE</scope>
    <source>
        <strain evidence="10">YJS4271</strain>
    </source>
</reference>
<evidence type="ECO:0000256" key="8">
    <source>
        <dbReference type="ARBA" id="ARBA00023128"/>
    </source>
</evidence>
<dbReference type="GO" id="GO:0006417">
    <property type="term" value="P:regulation of translation"/>
    <property type="evidence" value="ECO:0007669"/>
    <property type="project" value="UniProtKB-KW"/>
</dbReference>
<dbReference type="AlphaFoldDB" id="A0A061B700"/>
<keyword evidence="6" id="KW-0810">Translation regulation</keyword>
<proteinExistence type="inferred from homology"/>
<dbReference type="OrthoDB" id="3980946at2759"/>
<keyword evidence="7" id="KW-0809">Transit peptide</keyword>
<comment type="subcellular location">
    <subcellularLocation>
        <location evidence="2">Mitochondrion</location>
    </subcellularLocation>
</comment>
<evidence type="ECO:0000256" key="7">
    <source>
        <dbReference type="ARBA" id="ARBA00022946"/>
    </source>
</evidence>
<dbReference type="GO" id="GO:0005739">
    <property type="term" value="C:mitochondrion"/>
    <property type="evidence" value="ECO:0007669"/>
    <property type="project" value="UniProtKB-SubCell"/>
</dbReference>
<dbReference type="EMBL" id="LK052895">
    <property type="protein sequence ID" value="CDR42670.1"/>
    <property type="molecule type" value="Genomic_DNA"/>
</dbReference>
<dbReference type="InterPro" id="IPR024319">
    <property type="entry name" value="ATPase_expression_mit"/>
</dbReference>
<evidence type="ECO:0000256" key="4">
    <source>
        <dbReference type="ARBA" id="ARBA00011657"/>
    </source>
</evidence>
<dbReference type="VEuPathDB" id="FungiDB:BON22_3222"/>
<gene>
    <name evidence="10" type="ORF">CYFA0S_10e00936g</name>
</gene>
<evidence type="ECO:0000256" key="3">
    <source>
        <dbReference type="ARBA" id="ARBA00009790"/>
    </source>
</evidence>
<evidence type="ECO:0000256" key="9">
    <source>
        <dbReference type="SAM" id="Coils"/>
    </source>
</evidence>
<feature type="coiled-coil region" evidence="9">
    <location>
        <begin position="487"/>
        <end position="521"/>
    </location>
</feature>
<comment type="similarity">
    <text evidence="3">Belongs to the AEP2 family.</text>
</comment>
<name>A0A061B700_CYBFA</name>
<evidence type="ECO:0000256" key="6">
    <source>
        <dbReference type="ARBA" id="ARBA00022845"/>
    </source>
</evidence>
<protein>
    <recommendedName>
        <fullName evidence="5">ATPase expression protein 2, mitochondrial</fullName>
    </recommendedName>
</protein>
<evidence type="ECO:0000256" key="5">
    <source>
        <dbReference type="ARBA" id="ARBA00019258"/>
    </source>
</evidence>